<comment type="cofactor">
    <cofactor evidence="11">
        <name>FAD</name>
        <dbReference type="ChEBI" id="CHEBI:57692"/>
    </cofactor>
    <text evidence="11">Binds 1 FAD per subunit.</text>
</comment>
<keyword evidence="3 13" id="KW-0285">Flavoprotein</keyword>
<dbReference type="InterPro" id="IPR004099">
    <property type="entry name" value="Pyr_nucl-diS_OxRdtase_dimer"/>
</dbReference>
<dbReference type="InterPro" id="IPR046952">
    <property type="entry name" value="GSHR/TRXR-like"/>
</dbReference>
<evidence type="ECO:0000256" key="6">
    <source>
        <dbReference type="ARBA" id="ARBA00023002"/>
    </source>
</evidence>
<dbReference type="GO" id="GO:0050660">
    <property type="term" value="F:flavin adenine dinucleotide binding"/>
    <property type="evidence" value="ECO:0007669"/>
    <property type="project" value="InterPro"/>
</dbReference>
<accession>A0A1Y2L8G2</accession>
<comment type="function">
    <text evidence="14">Catalyzes the reduction of glutathione disulfide (GSSG) to reduced glutathione (GSH).</text>
</comment>
<keyword evidence="11" id="KW-0547">Nucleotide-binding</keyword>
<dbReference type="Pfam" id="PF07992">
    <property type="entry name" value="Pyr_redox_2"/>
    <property type="match status" value="1"/>
</dbReference>
<comment type="similarity">
    <text evidence="1 13">Belongs to the class-I pyridine nucleotide-disulfide oxidoreductase family.</text>
</comment>
<dbReference type="PROSITE" id="PS00076">
    <property type="entry name" value="PYRIDINE_REDOX_1"/>
    <property type="match status" value="1"/>
</dbReference>
<dbReference type="Pfam" id="PF02852">
    <property type="entry name" value="Pyr_redox_dim"/>
    <property type="match status" value="1"/>
</dbReference>
<dbReference type="InterPro" id="IPR023753">
    <property type="entry name" value="FAD/NAD-binding_dom"/>
</dbReference>
<keyword evidence="11" id="KW-0520">NAD</keyword>
<evidence type="ECO:0000256" key="5">
    <source>
        <dbReference type="ARBA" id="ARBA00022857"/>
    </source>
</evidence>
<dbReference type="InterPro" id="IPR001100">
    <property type="entry name" value="Pyr_nuc-diS_OxRdtase"/>
</dbReference>
<feature type="binding site" evidence="11">
    <location>
        <begin position="175"/>
        <end position="182"/>
    </location>
    <ligand>
        <name>NAD(+)</name>
        <dbReference type="ChEBI" id="CHEBI:57540"/>
    </ligand>
</feature>
<feature type="binding site" evidence="11">
    <location>
        <position position="304"/>
    </location>
    <ligand>
        <name>FAD</name>
        <dbReference type="ChEBI" id="CHEBI:57692"/>
    </ligand>
</feature>
<evidence type="ECO:0000256" key="13">
    <source>
        <dbReference type="RuleBase" id="RU003691"/>
    </source>
</evidence>
<feature type="domain" description="FAD/NAD(P)-binding" evidence="16">
    <location>
        <begin position="6"/>
        <end position="319"/>
    </location>
</feature>
<dbReference type="PIRSF" id="PIRSF000350">
    <property type="entry name" value="Mercury_reductase_MerA"/>
    <property type="match status" value="1"/>
</dbReference>
<evidence type="ECO:0000259" key="15">
    <source>
        <dbReference type="Pfam" id="PF02852"/>
    </source>
</evidence>
<evidence type="ECO:0000256" key="1">
    <source>
        <dbReference type="ARBA" id="ARBA00007532"/>
    </source>
</evidence>
<keyword evidence="6 13" id="KW-0560">Oxidoreductase</keyword>
<feature type="binding site" evidence="11">
    <location>
        <position position="52"/>
    </location>
    <ligand>
        <name>FAD</name>
        <dbReference type="ChEBI" id="CHEBI:57692"/>
    </ligand>
</feature>
<evidence type="ECO:0000256" key="4">
    <source>
        <dbReference type="ARBA" id="ARBA00022827"/>
    </source>
</evidence>
<dbReference type="GO" id="GO:0004362">
    <property type="term" value="F:glutathione-disulfide reductase (NADPH) activity"/>
    <property type="evidence" value="ECO:0007669"/>
    <property type="project" value="UniProtKB-EC"/>
</dbReference>
<comment type="catalytic activity">
    <reaction evidence="9 14">
        <text>2 glutathione + NADP(+) = glutathione disulfide + NADPH + H(+)</text>
        <dbReference type="Rhea" id="RHEA:11740"/>
        <dbReference type="ChEBI" id="CHEBI:15378"/>
        <dbReference type="ChEBI" id="CHEBI:57783"/>
        <dbReference type="ChEBI" id="CHEBI:57925"/>
        <dbReference type="ChEBI" id="CHEBI:58297"/>
        <dbReference type="ChEBI" id="CHEBI:58349"/>
        <dbReference type="EC" id="1.8.1.7"/>
    </reaction>
</comment>
<dbReference type="EMBL" id="JFKB01000015">
    <property type="protein sequence ID" value="OSQ45308.1"/>
    <property type="molecule type" value="Genomic_DNA"/>
</dbReference>
<evidence type="ECO:0000313" key="18">
    <source>
        <dbReference type="Proteomes" id="UP000193396"/>
    </source>
</evidence>
<dbReference type="PANTHER" id="PTHR42737">
    <property type="entry name" value="GLUTATHIONE REDUCTASE"/>
    <property type="match status" value="1"/>
</dbReference>
<dbReference type="OrthoDB" id="9764616at2"/>
<dbReference type="PRINTS" id="PR00411">
    <property type="entry name" value="PNDRDTASEI"/>
</dbReference>
<evidence type="ECO:0000256" key="12">
    <source>
        <dbReference type="PIRSR" id="PIRSR000350-4"/>
    </source>
</evidence>
<dbReference type="PANTHER" id="PTHR42737:SF2">
    <property type="entry name" value="GLUTATHIONE REDUCTASE"/>
    <property type="match status" value="1"/>
</dbReference>
<keyword evidence="8 13" id="KW-0676">Redox-active center</keyword>
<feature type="domain" description="Pyridine nucleotide-disulphide oxidoreductase dimerisation" evidence="15">
    <location>
        <begin position="339"/>
        <end position="447"/>
    </location>
</feature>
<dbReference type="InterPro" id="IPR036188">
    <property type="entry name" value="FAD/NAD-bd_sf"/>
</dbReference>
<dbReference type="RefSeq" id="WP_085620488.1">
    <property type="nucleotide sequence ID" value="NZ_JFKB01000015.1"/>
</dbReference>
<keyword evidence="18" id="KW-1185">Reference proteome</keyword>
<gene>
    <name evidence="17" type="ORF">TALK_17730</name>
</gene>
<dbReference type="GO" id="GO:0006749">
    <property type="term" value="P:glutathione metabolic process"/>
    <property type="evidence" value="ECO:0007669"/>
    <property type="project" value="InterPro"/>
</dbReference>
<keyword evidence="4 11" id="KW-0274">FAD</keyword>
<dbReference type="InterPro" id="IPR012999">
    <property type="entry name" value="Pyr_OxRdtase_I_AS"/>
</dbReference>
<proteinExistence type="inferred from homology"/>
<dbReference type="EC" id="1.8.1.7" evidence="14"/>
<dbReference type="Proteomes" id="UP000193396">
    <property type="component" value="Unassembled WGS sequence"/>
</dbReference>
<dbReference type="AlphaFoldDB" id="A0A1Y2L8G2"/>
<evidence type="ECO:0000313" key="17">
    <source>
        <dbReference type="EMBL" id="OSQ45308.1"/>
    </source>
</evidence>
<evidence type="ECO:0000256" key="10">
    <source>
        <dbReference type="PIRSR" id="PIRSR000350-2"/>
    </source>
</evidence>
<comment type="subunit">
    <text evidence="2">Homodimer.</text>
</comment>
<dbReference type="GO" id="GO:0034599">
    <property type="term" value="P:cellular response to oxidative stress"/>
    <property type="evidence" value="ECO:0007669"/>
    <property type="project" value="TreeGrafter"/>
</dbReference>
<evidence type="ECO:0000256" key="11">
    <source>
        <dbReference type="PIRSR" id="PIRSR000350-3"/>
    </source>
</evidence>
<evidence type="ECO:0000256" key="8">
    <source>
        <dbReference type="ARBA" id="ARBA00023284"/>
    </source>
</evidence>
<evidence type="ECO:0000256" key="14">
    <source>
        <dbReference type="RuleBase" id="RU365040"/>
    </source>
</evidence>
<dbReference type="InterPro" id="IPR016156">
    <property type="entry name" value="FAD/NAD-linked_Rdtase_dimer_sf"/>
</dbReference>
<dbReference type="Gene3D" id="3.30.390.30">
    <property type="match status" value="1"/>
</dbReference>
<organism evidence="17 18">
    <name type="scientific">Thalassospira alkalitolerans</name>
    <dbReference type="NCBI Taxonomy" id="1293890"/>
    <lineage>
        <taxon>Bacteria</taxon>
        <taxon>Pseudomonadati</taxon>
        <taxon>Pseudomonadota</taxon>
        <taxon>Alphaproteobacteria</taxon>
        <taxon>Rhodospirillales</taxon>
        <taxon>Thalassospiraceae</taxon>
        <taxon>Thalassospira</taxon>
    </lineage>
</organism>
<dbReference type="GO" id="GO:0045454">
    <property type="term" value="P:cell redox homeostasis"/>
    <property type="evidence" value="ECO:0007669"/>
    <property type="project" value="InterPro"/>
</dbReference>
<reference evidence="17 18" key="1">
    <citation type="submission" date="2014-03" db="EMBL/GenBank/DDBJ databases">
        <title>The draft genome sequence of Thalassospira alkalitolerans JCM 18968.</title>
        <authorList>
            <person name="Lai Q."/>
            <person name="Shao Z."/>
        </authorList>
    </citation>
    <scope>NUCLEOTIDE SEQUENCE [LARGE SCALE GENOMIC DNA]</scope>
    <source>
        <strain evidence="17 18">JCM 18968</strain>
    </source>
</reference>
<sequence length="453" mass="48215">MLDYDFDLFVIGAGSGGVRAARVASGYGAKVAIAEESRVGGTCVIRGCVPKKLLVYGAHFAEDFEDASAYGWTLPGEPTFSWKTLIANKDKEIDRLNGIYKKLLAGSNIELFESRAVLKDAHTIAVGDKTVTADRILIAVGGTPTLPDIPGIEHAISSNEAFHLEDLPERIAVVGGGYIAVEFAGIFAGLGAKVTQFYRGEQILRGFDHDVRTHLAGEIVKKGIDLKLHTNVTAIDKNDDGSLTLTLTGGGHQIVDAIMFATGRQPKTHGMGLEQVGVELKNNSAIITNDALQTSVANIYAVGDVRDHVQLTPVAIKEGMAFADSVFGGKPWSMAYQAIPTAVFSQPPVGTVGLSEEDARAKGGEVVIFKSTFKPMRHTLSGRDEKTLMKLIVDKTTDVVLGAHMVGPDAAEIIQGIGIAVRMGATKAQFDQTVAVHPSAAEEFVTMRFPVGD</sequence>
<dbReference type="FunFam" id="3.50.50.60:FF:000051">
    <property type="entry name" value="Glutathione reductase"/>
    <property type="match status" value="1"/>
</dbReference>
<dbReference type="PRINTS" id="PR00368">
    <property type="entry name" value="FADPNR"/>
</dbReference>
<dbReference type="GO" id="GO:0050661">
    <property type="term" value="F:NADP binding"/>
    <property type="evidence" value="ECO:0007669"/>
    <property type="project" value="InterPro"/>
</dbReference>
<dbReference type="SUPFAM" id="SSF55424">
    <property type="entry name" value="FAD/NAD-linked reductases, dimerisation (C-terminal) domain"/>
    <property type="match status" value="1"/>
</dbReference>
<dbReference type="STRING" id="1293890.TALK_17730"/>
<evidence type="ECO:0000256" key="9">
    <source>
        <dbReference type="ARBA" id="ARBA00049142"/>
    </source>
</evidence>
<comment type="caution">
    <text evidence="17">The sequence shown here is derived from an EMBL/GenBank/DDBJ whole genome shotgun (WGS) entry which is preliminary data.</text>
</comment>
<protein>
    <recommendedName>
        <fullName evidence="14">Glutathione reductase</fullName>
        <shortName evidence="14">GRase</shortName>
        <ecNumber evidence="14">1.8.1.7</ecNumber>
    </recommendedName>
</protein>
<evidence type="ECO:0000256" key="3">
    <source>
        <dbReference type="ARBA" id="ARBA00022630"/>
    </source>
</evidence>
<name>A0A1Y2L8G2_9PROT</name>
<feature type="binding site" evidence="11">
    <location>
        <position position="263"/>
    </location>
    <ligand>
        <name>NAD(+)</name>
        <dbReference type="ChEBI" id="CHEBI:57540"/>
    </ligand>
</feature>
<dbReference type="NCBIfam" id="NF004776">
    <property type="entry name" value="PRK06116.1"/>
    <property type="match status" value="1"/>
</dbReference>
<keyword evidence="5 14" id="KW-0521">NADP</keyword>
<evidence type="ECO:0000256" key="7">
    <source>
        <dbReference type="ARBA" id="ARBA00023157"/>
    </source>
</evidence>
<feature type="active site" description="Proton acceptor" evidence="10">
    <location>
        <position position="437"/>
    </location>
</feature>
<dbReference type="GO" id="GO:0005829">
    <property type="term" value="C:cytosol"/>
    <property type="evidence" value="ECO:0007669"/>
    <property type="project" value="TreeGrafter"/>
</dbReference>
<evidence type="ECO:0000256" key="2">
    <source>
        <dbReference type="ARBA" id="ARBA00011738"/>
    </source>
</evidence>
<dbReference type="InterPro" id="IPR006324">
    <property type="entry name" value="GSHR"/>
</dbReference>
<dbReference type="SUPFAM" id="SSF51905">
    <property type="entry name" value="FAD/NAD(P)-binding domain"/>
    <property type="match status" value="1"/>
</dbReference>
<keyword evidence="7" id="KW-1015">Disulfide bond</keyword>
<evidence type="ECO:0000259" key="16">
    <source>
        <dbReference type="Pfam" id="PF07992"/>
    </source>
</evidence>
<dbReference type="Gene3D" id="3.50.50.60">
    <property type="entry name" value="FAD/NAD(P)-binding domain"/>
    <property type="match status" value="2"/>
</dbReference>
<dbReference type="NCBIfam" id="TIGR01424">
    <property type="entry name" value="gluta_reduc_2"/>
    <property type="match status" value="1"/>
</dbReference>
<feature type="disulfide bond" description="Redox-active" evidence="12">
    <location>
        <begin position="43"/>
        <end position="48"/>
    </location>
</feature>